<keyword evidence="2" id="KW-0677">Repeat</keyword>
<feature type="domain" description="CCHC-type" evidence="7">
    <location>
        <begin position="403"/>
        <end position="418"/>
    </location>
</feature>
<evidence type="ECO:0000256" key="2">
    <source>
        <dbReference type="ARBA" id="ARBA00022737"/>
    </source>
</evidence>
<dbReference type="Proteomes" id="UP001153712">
    <property type="component" value="Chromosome 15"/>
</dbReference>
<dbReference type="AlphaFoldDB" id="A0A9N9XMR0"/>
<dbReference type="GO" id="GO:0003676">
    <property type="term" value="F:nucleic acid binding"/>
    <property type="evidence" value="ECO:0007669"/>
    <property type="project" value="InterPro"/>
</dbReference>
<feature type="compositionally biased region" description="Basic and acidic residues" evidence="6">
    <location>
        <begin position="188"/>
        <end position="197"/>
    </location>
</feature>
<dbReference type="FunFam" id="4.10.60.10:FF:000091">
    <property type="entry name" value="Zinc finger CCHC-type-containing 9"/>
    <property type="match status" value="1"/>
</dbReference>
<dbReference type="EMBL" id="OU900108">
    <property type="protein sequence ID" value="CAG9857896.1"/>
    <property type="molecule type" value="Genomic_DNA"/>
</dbReference>
<name>A0A9N9XMR0_PHYSR</name>
<accession>A0A9N9XMR0</accession>
<evidence type="ECO:0000256" key="6">
    <source>
        <dbReference type="SAM" id="MobiDB-lite"/>
    </source>
</evidence>
<feature type="domain" description="CCHC-type" evidence="7">
    <location>
        <begin position="430"/>
        <end position="444"/>
    </location>
</feature>
<dbReference type="SUPFAM" id="SSF57756">
    <property type="entry name" value="Retrovirus zinc finger-like domains"/>
    <property type="match status" value="2"/>
</dbReference>
<keyword evidence="3 5" id="KW-0863">Zinc-finger</keyword>
<keyword evidence="1" id="KW-0479">Metal-binding</keyword>
<evidence type="ECO:0000256" key="5">
    <source>
        <dbReference type="PROSITE-ProRule" id="PRU00047"/>
    </source>
</evidence>
<protein>
    <recommendedName>
        <fullName evidence="7">CCHC-type domain-containing protein</fullName>
    </recommendedName>
</protein>
<keyword evidence="9" id="KW-1185">Reference proteome</keyword>
<dbReference type="GO" id="GO:0008270">
    <property type="term" value="F:zinc ion binding"/>
    <property type="evidence" value="ECO:0007669"/>
    <property type="project" value="UniProtKB-KW"/>
</dbReference>
<organism evidence="8 9">
    <name type="scientific">Phyllotreta striolata</name>
    <name type="common">Striped flea beetle</name>
    <name type="synonym">Crioceris striolata</name>
    <dbReference type="NCBI Taxonomy" id="444603"/>
    <lineage>
        <taxon>Eukaryota</taxon>
        <taxon>Metazoa</taxon>
        <taxon>Ecdysozoa</taxon>
        <taxon>Arthropoda</taxon>
        <taxon>Hexapoda</taxon>
        <taxon>Insecta</taxon>
        <taxon>Pterygota</taxon>
        <taxon>Neoptera</taxon>
        <taxon>Endopterygota</taxon>
        <taxon>Coleoptera</taxon>
        <taxon>Polyphaga</taxon>
        <taxon>Cucujiformia</taxon>
        <taxon>Chrysomeloidea</taxon>
        <taxon>Chrysomelidae</taxon>
        <taxon>Galerucinae</taxon>
        <taxon>Alticini</taxon>
        <taxon>Phyllotreta</taxon>
    </lineage>
</organism>
<evidence type="ECO:0000313" key="9">
    <source>
        <dbReference type="Proteomes" id="UP001153712"/>
    </source>
</evidence>
<feature type="compositionally biased region" description="Basic and acidic residues" evidence="6">
    <location>
        <begin position="262"/>
        <end position="271"/>
    </location>
</feature>
<evidence type="ECO:0000259" key="7">
    <source>
        <dbReference type="PROSITE" id="PS50158"/>
    </source>
</evidence>
<evidence type="ECO:0000313" key="8">
    <source>
        <dbReference type="EMBL" id="CAG9857896.1"/>
    </source>
</evidence>
<evidence type="ECO:0000256" key="3">
    <source>
        <dbReference type="ARBA" id="ARBA00022771"/>
    </source>
</evidence>
<dbReference type="PANTHER" id="PTHR46242:SF1">
    <property type="entry name" value="ZINC FINGER CCHC DOMAIN-CONTAINING PROTEIN 9"/>
    <property type="match status" value="1"/>
</dbReference>
<dbReference type="PANTHER" id="PTHR46242">
    <property type="entry name" value="ZINC FINGER CCHC DOMAIN-CONTAINING PROTEIN 9 ZCCHC9"/>
    <property type="match status" value="1"/>
</dbReference>
<feature type="domain" description="CCHC-type" evidence="7">
    <location>
        <begin position="347"/>
        <end position="361"/>
    </location>
</feature>
<dbReference type="GO" id="GO:0005730">
    <property type="term" value="C:nucleolus"/>
    <property type="evidence" value="ECO:0007669"/>
    <property type="project" value="TreeGrafter"/>
</dbReference>
<dbReference type="SMART" id="SM00343">
    <property type="entry name" value="ZnF_C2HC"/>
    <property type="match status" value="4"/>
</dbReference>
<dbReference type="InterPro" id="IPR036875">
    <property type="entry name" value="Znf_CCHC_sf"/>
</dbReference>
<dbReference type="InterPro" id="IPR042246">
    <property type="entry name" value="ZCCHC9"/>
</dbReference>
<feature type="compositionally biased region" description="Basic and acidic residues" evidence="6">
    <location>
        <begin position="152"/>
        <end position="176"/>
    </location>
</feature>
<reference evidence="8" key="1">
    <citation type="submission" date="2022-01" db="EMBL/GenBank/DDBJ databases">
        <authorList>
            <person name="King R."/>
        </authorList>
    </citation>
    <scope>NUCLEOTIDE SEQUENCE</scope>
</reference>
<evidence type="ECO:0000256" key="1">
    <source>
        <dbReference type="ARBA" id="ARBA00022723"/>
    </source>
</evidence>
<sequence length="492" mass="56104">MTRFARAKGSKASNERLPEDPTPWSEMKEQLLQKTRQIEENKTKQAALNQRTANYKRFLKEIDDDKFKESKWAEFSEESNKNQQVSKSVIKPKIVNDTSLIAETDGVLGKEANSGSDNGGSDSDGAPEELSSKVEIAAPKIKTKKPKKKKIVINDDKEGITPKNEQKKVQKRKSQDDNSQPAKKKPKKTDNKPKKIPVENLTESDLKKIERKKQKRLKQLEKKKKFKAERKQQKAEEEASKPPETPKPPAPNKLQKPFNPKPRKERDDQEHARRKPFQPRTMMINDKLVQVDYIDGFPVKQEDADRLRLLRKQMISKGLPRSEINIAMKLERRRAEKAFAREKKNVCYNCRRSGHNLSECPVLNKDELVASSSTGICFKCGSTEHAHFECKVVKQQEFKFAQCFVCNEQGHIARQCPDNARGLYPKGGACRECGDVTHLKKDCPVYRAQQEKLLRSLNVETIGGSNPDVLDDKTDVGGGNFVDSRPNKIIKF</sequence>
<feature type="compositionally biased region" description="Basic residues" evidence="6">
    <location>
        <begin position="209"/>
        <end position="228"/>
    </location>
</feature>
<dbReference type="InterPro" id="IPR001878">
    <property type="entry name" value="Znf_CCHC"/>
</dbReference>
<dbReference type="Pfam" id="PF00098">
    <property type="entry name" value="zf-CCHC"/>
    <property type="match status" value="1"/>
</dbReference>
<dbReference type="OrthoDB" id="3863715at2759"/>
<gene>
    <name evidence="8" type="ORF">PHYEVI_LOCUS4294</name>
</gene>
<proteinExistence type="predicted"/>
<feature type="region of interest" description="Disordered" evidence="6">
    <location>
        <begin position="73"/>
        <end position="282"/>
    </location>
</feature>
<feature type="compositionally biased region" description="Basic and acidic residues" evidence="6">
    <location>
        <begin position="229"/>
        <end position="241"/>
    </location>
</feature>
<dbReference type="PROSITE" id="PS50158">
    <property type="entry name" value="ZF_CCHC"/>
    <property type="match status" value="3"/>
</dbReference>
<feature type="compositionally biased region" description="Low complexity" evidence="6">
    <location>
        <begin position="113"/>
        <end position="124"/>
    </location>
</feature>
<feature type="compositionally biased region" description="Basic residues" evidence="6">
    <location>
        <begin position="141"/>
        <end position="151"/>
    </location>
</feature>
<keyword evidence="4" id="KW-0862">Zinc</keyword>
<evidence type="ECO:0000256" key="4">
    <source>
        <dbReference type="ARBA" id="ARBA00022833"/>
    </source>
</evidence>
<dbReference type="Gene3D" id="4.10.60.10">
    <property type="entry name" value="Zinc finger, CCHC-type"/>
    <property type="match status" value="2"/>
</dbReference>
<feature type="region of interest" description="Disordered" evidence="6">
    <location>
        <begin position="1"/>
        <end position="25"/>
    </location>
</feature>